<evidence type="ECO:0000313" key="6">
    <source>
        <dbReference type="Proteomes" id="UP000694388"/>
    </source>
</evidence>
<accession>A0A8C4Q4W0</accession>
<keyword evidence="2" id="KW-0964">Secreted</keyword>
<dbReference type="Ensembl" id="ENSEBUT00000010579.1">
    <property type="protein sequence ID" value="ENSEBUP00000010042.1"/>
    <property type="gene ID" value="ENSEBUG00000006450.1"/>
</dbReference>
<evidence type="ECO:0000313" key="5">
    <source>
        <dbReference type="Ensembl" id="ENSEBUP00000010042.1"/>
    </source>
</evidence>
<comment type="subcellular location">
    <subcellularLocation>
        <location evidence="1">Secreted</location>
    </subcellularLocation>
</comment>
<dbReference type="AlphaFoldDB" id="A0A8C4Q4W0"/>
<dbReference type="GO" id="GO:0005576">
    <property type="term" value="C:extracellular region"/>
    <property type="evidence" value="ECO:0007669"/>
    <property type="project" value="UniProtKB-SubCell"/>
</dbReference>
<evidence type="ECO:0000256" key="2">
    <source>
        <dbReference type="ARBA" id="ARBA00022525"/>
    </source>
</evidence>
<dbReference type="GO" id="GO:0005581">
    <property type="term" value="C:collagen trimer"/>
    <property type="evidence" value="ECO:0007669"/>
    <property type="project" value="UniProtKB-KW"/>
</dbReference>
<dbReference type="GO" id="GO:0005201">
    <property type="term" value="F:extracellular matrix structural constituent"/>
    <property type="evidence" value="ECO:0007669"/>
    <property type="project" value="InterPro"/>
</dbReference>
<dbReference type="Pfam" id="PF01410">
    <property type="entry name" value="COLFI"/>
    <property type="match status" value="1"/>
</dbReference>
<organism evidence="5 6">
    <name type="scientific">Eptatretus burgeri</name>
    <name type="common">Inshore hagfish</name>
    <dbReference type="NCBI Taxonomy" id="7764"/>
    <lineage>
        <taxon>Eukaryota</taxon>
        <taxon>Metazoa</taxon>
        <taxon>Chordata</taxon>
        <taxon>Craniata</taxon>
        <taxon>Vertebrata</taxon>
        <taxon>Cyclostomata</taxon>
        <taxon>Myxini</taxon>
        <taxon>Myxiniformes</taxon>
        <taxon>Myxinidae</taxon>
        <taxon>Eptatretinae</taxon>
        <taxon>Eptatretus</taxon>
    </lineage>
</organism>
<feature type="domain" description="Fibrillar collagen NC1" evidence="4">
    <location>
        <begin position="4"/>
        <end position="46"/>
    </location>
</feature>
<evidence type="ECO:0000259" key="4">
    <source>
        <dbReference type="Pfam" id="PF01410"/>
    </source>
</evidence>
<dbReference type="InterPro" id="IPR000885">
    <property type="entry name" value="Fib_collagen_C"/>
</dbReference>
<keyword evidence="3" id="KW-0176">Collagen</keyword>
<name>A0A8C4Q4W0_EPTBU</name>
<reference evidence="5" key="2">
    <citation type="submission" date="2025-09" db="UniProtKB">
        <authorList>
            <consortium name="Ensembl"/>
        </authorList>
    </citation>
    <scope>IDENTIFICATION</scope>
</reference>
<evidence type="ECO:0000256" key="3">
    <source>
        <dbReference type="ARBA" id="ARBA00023119"/>
    </source>
</evidence>
<proteinExistence type="predicted"/>
<sequence length="61" mass="6937">MLHQQCNIDALRVWCNMKTGQSCVYPTTSTVSKRQWISQKVEDGFGQNFVETLGVCQGRID</sequence>
<dbReference type="Proteomes" id="UP000694388">
    <property type="component" value="Unplaced"/>
</dbReference>
<protein>
    <recommendedName>
        <fullName evidence="4">Fibrillar collagen NC1 domain-containing protein</fullName>
    </recommendedName>
</protein>
<dbReference type="Gene3D" id="2.60.120.1000">
    <property type="match status" value="1"/>
</dbReference>
<keyword evidence="6" id="KW-1185">Reference proteome</keyword>
<evidence type="ECO:0000256" key="1">
    <source>
        <dbReference type="ARBA" id="ARBA00004613"/>
    </source>
</evidence>
<reference evidence="5" key="1">
    <citation type="submission" date="2025-08" db="UniProtKB">
        <authorList>
            <consortium name="Ensembl"/>
        </authorList>
    </citation>
    <scope>IDENTIFICATION</scope>
</reference>